<comment type="caution">
    <text evidence="11">The sequence shown here is derived from an EMBL/GenBank/DDBJ whole genome shotgun (WGS) entry which is preliminary data.</text>
</comment>
<dbReference type="PRINTS" id="PR00812">
    <property type="entry name" value="BCTERIALGSPF"/>
</dbReference>
<name>A0A4R6R674_9HYPH</name>
<evidence type="ECO:0000256" key="3">
    <source>
        <dbReference type="ARBA" id="ARBA00022475"/>
    </source>
</evidence>
<comment type="subcellular location">
    <subcellularLocation>
        <location evidence="1">Cell inner membrane</location>
        <topology evidence="1">Multi-pass membrane protein</topology>
    </subcellularLocation>
</comment>
<keyword evidence="12" id="KW-1185">Reference proteome</keyword>
<protein>
    <submittedName>
        <fullName evidence="11">General secretion pathway protein F</fullName>
    </submittedName>
</protein>
<evidence type="ECO:0000256" key="9">
    <source>
        <dbReference type="SAM" id="Phobius"/>
    </source>
</evidence>
<gene>
    <name evidence="11" type="ORF">EDD54_4309</name>
</gene>
<dbReference type="Pfam" id="PF00482">
    <property type="entry name" value="T2SSF"/>
    <property type="match status" value="2"/>
</dbReference>
<dbReference type="InterPro" id="IPR018076">
    <property type="entry name" value="T2SS_GspF_dom"/>
</dbReference>
<keyword evidence="3" id="KW-1003">Cell membrane</keyword>
<keyword evidence="7 9" id="KW-0472">Membrane</keyword>
<feature type="transmembrane region" description="Helical" evidence="9">
    <location>
        <begin position="375"/>
        <end position="398"/>
    </location>
</feature>
<evidence type="ECO:0000256" key="5">
    <source>
        <dbReference type="ARBA" id="ARBA00022692"/>
    </source>
</evidence>
<dbReference type="InterPro" id="IPR003004">
    <property type="entry name" value="GspF/PilC"/>
</dbReference>
<keyword evidence="5 9" id="KW-0812">Transmembrane</keyword>
<feature type="domain" description="Type II secretion system protein GspF" evidence="10">
    <location>
        <begin position="69"/>
        <end position="192"/>
    </location>
</feature>
<proteinExistence type="inferred from homology"/>
<evidence type="ECO:0000256" key="6">
    <source>
        <dbReference type="ARBA" id="ARBA00022989"/>
    </source>
</evidence>
<evidence type="ECO:0000256" key="2">
    <source>
        <dbReference type="ARBA" id="ARBA00005745"/>
    </source>
</evidence>
<dbReference type="GO" id="GO:0005886">
    <property type="term" value="C:plasma membrane"/>
    <property type="evidence" value="ECO:0007669"/>
    <property type="project" value="UniProtKB-SubCell"/>
</dbReference>
<sequence length="403" mass="43932">MTHFAYKAINASGRMLAGVMEAGSRAEVLENLERAGFTPISADETRPASTGGWRELVTPEPKSEDITGFTLDLAMLLKGGVTLDEALVILSQMESRRWLAKLIRTLHAELTGGKSLSQVLAQHPKLFPPIYVKTVEVAETTGRLEEALTGIARERQRVELLRKRFFSSISYPLFLVVAASGVLVFVLAYIIPQFEKAIAGFRDKLDPSALRVFELSRIFRENLDMIGAGAIGLLILFVVIGRLGRGGSLWITLLARMPVTRTVITYDITLTFCRTLAILVRNGVDISTSLRLIRGVVRLPAAGAEIDKVIADVRQGKRLSESLAKRNLLPGHVVQMIRVGEESGNLADSADRIGGFYEAKLDTALGRVTAIIGPAMMIGVSLLVAWLIISVMTALISINDLLV</sequence>
<feature type="domain" description="Type II secretion system protein GspF" evidence="10">
    <location>
        <begin position="272"/>
        <end position="393"/>
    </location>
</feature>
<keyword evidence="6 9" id="KW-1133">Transmembrane helix</keyword>
<organism evidence="11 12">
    <name type="scientific">Oharaeibacter diazotrophicus</name>
    <dbReference type="NCBI Taxonomy" id="1920512"/>
    <lineage>
        <taxon>Bacteria</taxon>
        <taxon>Pseudomonadati</taxon>
        <taxon>Pseudomonadota</taxon>
        <taxon>Alphaproteobacteria</taxon>
        <taxon>Hyphomicrobiales</taxon>
        <taxon>Pleomorphomonadaceae</taxon>
        <taxon>Oharaeibacter</taxon>
    </lineage>
</organism>
<evidence type="ECO:0000256" key="1">
    <source>
        <dbReference type="ARBA" id="ARBA00004429"/>
    </source>
</evidence>
<keyword evidence="4" id="KW-0997">Cell inner membrane</keyword>
<dbReference type="PANTHER" id="PTHR30012">
    <property type="entry name" value="GENERAL SECRETION PATHWAY PROTEIN"/>
    <property type="match status" value="1"/>
</dbReference>
<feature type="region of interest" description="Disordered" evidence="8">
    <location>
        <begin position="39"/>
        <end position="59"/>
    </location>
</feature>
<dbReference type="PANTHER" id="PTHR30012:SF7">
    <property type="entry name" value="PROTEIN TRANSPORT PROTEIN HOFC HOMOLOG"/>
    <property type="match status" value="1"/>
</dbReference>
<evidence type="ECO:0000256" key="8">
    <source>
        <dbReference type="SAM" id="MobiDB-lite"/>
    </source>
</evidence>
<reference evidence="11 12" key="1">
    <citation type="submission" date="2019-03" db="EMBL/GenBank/DDBJ databases">
        <title>Genomic Encyclopedia of Type Strains, Phase IV (KMG-IV): sequencing the most valuable type-strain genomes for metagenomic binning, comparative biology and taxonomic classification.</title>
        <authorList>
            <person name="Goeker M."/>
        </authorList>
    </citation>
    <scope>NUCLEOTIDE SEQUENCE [LARGE SCALE GENOMIC DNA]</scope>
    <source>
        <strain evidence="11 12">DSM 102969</strain>
    </source>
</reference>
<accession>A0A4R6R674</accession>
<dbReference type="GO" id="GO:0015628">
    <property type="term" value="P:protein secretion by the type II secretion system"/>
    <property type="evidence" value="ECO:0007669"/>
    <property type="project" value="TreeGrafter"/>
</dbReference>
<dbReference type="Gene3D" id="1.20.81.30">
    <property type="entry name" value="Type II secretion system (T2SS), domain F"/>
    <property type="match status" value="2"/>
</dbReference>
<evidence type="ECO:0000313" key="12">
    <source>
        <dbReference type="Proteomes" id="UP000294547"/>
    </source>
</evidence>
<evidence type="ECO:0000256" key="4">
    <source>
        <dbReference type="ARBA" id="ARBA00022519"/>
    </source>
</evidence>
<dbReference type="RefSeq" id="WP_245515852.1">
    <property type="nucleotide sequence ID" value="NZ_BSPM01000002.1"/>
</dbReference>
<evidence type="ECO:0000256" key="7">
    <source>
        <dbReference type="ARBA" id="ARBA00023136"/>
    </source>
</evidence>
<dbReference type="InterPro" id="IPR042094">
    <property type="entry name" value="T2SS_GspF_sf"/>
</dbReference>
<comment type="similarity">
    <text evidence="2">Belongs to the GSP F family.</text>
</comment>
<evidence type="ECO:0000259" key="10">
    <source>
        <dbReference type="Pfam" id="PF00482"/>
    </source>
</evidence>
<evidence type="ECO:0000313" key="11">
    <source>
        <dbReference type="EMBL" id="TDP81441.1"/>
    </source>
</evidence>
<dbReference type="Proteomes" id="UP000294547">
    <property type="component" value="Unassembled WGS sequence"/>
</dbReference>
<feature type="transmembrane region" description="Helical" evidence="9">
    <location>
        <begin position="165"/>
        <end position="191"/>
    </location>
</feature>
<dbReference type="EMBL" id="SNXY01000012">
    <property type="protein sequence ID" value="TDP81441.1"/>
    <property type="molecule type" value="Genomic_DNA"/>
</dbReference>
<feature type="transmembrane region" description="Helical" evidence="9">
    <location>
        <begin position="225"/>
        <end position="244"/>
    </location>
</feature>
<dbReference type="AlphaFoldDB" id="A0A4R6R674"/>